<evidence type="ECO:0000313" key="5">
    <source>
        <dbReference type="Proteomes" id="UP001403385"/>
    </source>
</evidence>
<feature type="compositionally biased region" description="Basic and acidic residues" evidence="1">
    <location>
        <begin position="30"/>
        <end position="56"/>
    </location>
</feature>
<keyword evidence="2" id="KW-0732">Signal</keyword>
<protein>
    <submittedName>
        <fullName evidence="4">DUF3347 domain-containing protein</fullName>
    </submittedName>
</protein>
<dbReference type="Proteomes" id="UP001403385">
    <property type="component" value="Unassembled WGS sequence"/>
</dbReference>
<feature type="signal peptide" evidence="2">
    <location>
        <begin position="1"/>
        <end position="23"/>
    </location>
</feature>
<feature type="region of interest" description="Disordered" evidence="1">
    <location>
        <begin position="28"/>
        <end position="63"/>
    </location>
</feature>
<dbReference type="PROSITE" id="PS51257">
    <property type="entry name" value="PROKAR_LIPOPROTEIN"/>
    <property type="match status" value="1"/>
</dbReference>
<dbReference type="AlphaFoldDB" id="A0AAW9SGF6"/>
<proteinExistence type="predicted"/>
<feature type="domain" description="DUF3347" evidence="3">
    <location>
        <begin position="70"/>
        <end position="142"/>
    </location>
</feature>
<evidence type="ECO:0000256" key="2">
    <source>
        <dbReference type="SAM" id="SignalP"/>
    </source>
</evidence>
<feature type="chain" id="PRO_5043387478" evidence="2">
    <location>
        <begin position="24"/>
        <end position="190"/>
    </location>
</feature>
<reference evidence="4 5" key="1">
    <citation type="submission" date="2024-04" db="EMBL/GenBank/DDBJ databases">
        <title>Novel genus in family Flammeovirgaceae.</title>
        <authorList>
            <person name="Nguyen T.H."/>
            <person name="Vuong T.Q."/>
            <person name="Le H."/>
            <person name="Kim S.-G."/>
        </authorList>
    </citation>
    <scope>NUCLEOTIDE SEQUENCE [LARGE SCALE GENOMIC DNA]</scope>
    <source>
        <strain evidence="4 5">JCM 23209</strain>
    </source>
</reference>
<comment type="caution">
    <text evidence="4">The sequence shown here is derived from an EMBL/GenBank/DDBJ whole genome shotgun (WGS) entry which is preliminary data.</text>
</comment>
<evidence type="ECO:0000313" key="4">
    <source>
        <dbReference type="EMBL" id="MEN7550338.1"/>
    </source>
</evidence>
<keyword evidence="5" id="KW-1185">Reference proteome</keyword>
<dbReference type="InterPro" id="IPR021782">
    <property type="entry name" value="DUF3347"/>
</dbReference>
<organism evidence="4 5">
    <name type="scientific">Rapidithrix thailandica</name>
    <dbReference type="NCBI Taxonomy" id="413964"/>
    <lineage>
        <taxon>Bacteria</taxon>
        <taxon>Pseudomonadati</taxon>
        <taxon>Bacteroidota</taxon>
        <taxon>Cytophagia</taxon>
        <taxon>Cytophagales</taxon>
        <taxon>Flammeovirgaceae</taxon>
        <taxon>Rapidithrix</taxon>
    </lineage>
</organism>
<name>A0AAW9SGF6_9BACT</name>
<dbReference type="RefSeq" id="WP_346823120.1">
    <property type="nucleotide sequence ID" value="NZ_JBDKWZ010000013.1"/>
</dbReference>
<dbReference type="Pfam" id="PF11827">
    <property type="entry name" value="DUF3347"/>
    <property type="match status" value="1"/>
</dbReference>
<evidence type="ECO:0000259" key="3">
    <source>
        <dbReference type="Pfam" id="PF11827"/>
    </source>
</evidence>
<sequence>MKRMNLSLLQWICAMSIALFALSGCGSKEQGGEHAHHGHDHGHEHEHTATDTKPEETTTEVTAENQTDKILSAYYALKNALVATDANEAKTAAGKLAEVSEGEVKTTAEAIANNDDVEVQRASFQELTQKVYDLVKASSDNSNEVYKQFCPMAFDNTGAFWLSAEEEIKNPYFGDKMLKCGKVDETIAKN</sequence>
<gene>
    <name evidence="4" type="ORF">AAG747_20635</name>
</gene>
<accession>A0AAW9SGF6</accession>
<evidence type="ECO:0000256" key="1">
    <source>
        <dbReference type="SAM" id="MobiDB-lite"/>
    </source>
</evidence>
<dbReference type="EMBL" id="JBDKWZ010000013">
    <property type="protein sequence ID" value="MEN7550338.1"/>
    <property type="molecule type" value="Genomic_DNA"/>
</dbReference>